<dbReference type="Proteomes" id="UP001303115">
    <property type="component" value="Unassembled WGS sequence"/>
</dbReference>
<protein>
    <submittedName>
        <fullName evidence="1">Uncharacterized protein</fullName>
    </submittedName>
</protein>
<dbReference type="AlphaFoldDB" id="A0AAN6PC23"/>
<proteinExistence type="predicted"/>
<accession>A0AAN6PC23</accession>
<evidence type="ECO:0000313" key="1">
    <source>
        <dbReference type="EMBL" id="KAK4034715.1"/>
    </source>
</evidence>
<keyword evidence="2" id="KW-1185">Reference proteome</keyword>
<sequence length="270" mass="30594">MNRLTLKSFDIYEDISQPVPAGQKRIRKYVELEKQRNRRAVQTVENLVERALLILETKDGKKALVTHAENVVNALIKEKQPHLYPRNDLKTFSKMPGYIDKFLESLWKNFPDVKIENDGREDAAFVRDYWAPKAAGTTLETCSSGFVASQSGEMYLTLASKNEENILKWKFHMIVAIVHELGHCLTGYLSGDPNALTSKQVGVKGKTPEAGYALELLLFKNILEMWATPNQPPNQPGVPYAFEDLLKDTKGQRISMKYIKDFIEGTSGML</sequence>
<name>A0AAN6PC23_9PEZI</name>
<dbReference type="EMBL" id="MU854468">
    <property type="protein sequence ID" value="KAK4034715.1"/>
    <property type="molecule type" value="Genomic_DNA"/>
</dbReference>
<gene>
    <name evidence="1" type="ORF">C8A01DRAFT_18527</name>
</gene>
<evidence type="ECO:0000313" key="2">
    <source>
        <dbReference type="Proteomes" id="UP001303115"/>
    </source>
</evidence>
<reference evidence="2" key="1">
    <citation type="journal article" date="2023" name="Mol. Phylogenet. Evol.">
        <title>Genome-scale phylogeny and comparative genomics of the fungal order Sordariales.</title>
        <authorList>
            <person name="Hensen N."/>
            <person name="Bonometti L."/>
            <person name="Westerberg I."/>
            <person name="Brannstrom I.O."/>
            <person name="Guillou S."/>
            <person name="Cros-Aarteil S."/>
            <person name="Calhoun S."/>
            <person name="Haridas S."/>
            <person name="Kuo A."/>
            <person name="Mondo S."/>
            <person name="Pangilinan J."/>
            <person name="Riley R."/>
            <person name="LaButti K."/>
            <person name="Andreopoulos B."/>
            <person name="Lipzen A."/>
            <person name="Chen C."/>
            <person name="Yan M."/>
            <person name="Daum C."/>
            <person name="Ng V."/>
            <person name="Clum A."/>
            <person name="Steindorff A."/>
            <person name="Ohm R.A."/>
            <person name="Martin F."/>
            <person name="Silar P."/>
            <person name="Natvig D.O."/>
            <person name="Lalanne C."/>
            <person name="Gautier V."/>
            <person name="Ament-Velasquez S.L."/>
            <person name="Kruys A."/>
            <person name="Hutchinson M.I."/>
            <person name="Powell A.J."/>
            <person name="Barry K."/>
            <person name="Miller A.N."/>
            <person name="Grigoriev I.V."/>
            <person name="Debuchy R."/>
            <person name="Gladieux P."/>
            <person name="Hiltunen Thoren M."/>
            <person name="Johannesson H."/>
        </authorList>
    </citation>
    <scope>NUCLEOTIDE SEQUENCE [LARGE SCALE GENOMIC DNA]</scope>
    <source>
        <strain evidence="2">CBS 284.82</strain>
    </source>
</reference>
<comment type="caution">
    <text evidence="1">The sequence shown here is derived from an EMBL/GenBank/DDBJ whole genome shotgun (WGS) entry which is preliminary data.</text>
</comment>
<organism evidence="1 2">
    <name type="scientific">Parachaetomium inaequale</name>
    <dbReference type="NCBI Taxonomy" id="2588326"/>
    <lineage>
        <taxon>Eukaryota</taxon>
        <taxon>Fungi</taxon>
        <taxon>Dikarya</taxon>
        <taxon>Ascomycota</taxon>
        <taxon>Pezizomycotina</taxon>
        <taxon>Sordariomycetes</taxon>
        <taxon>Sordariomycetidae</taxon>
        <taxon>Sordariales</taxon>
        <taxon>Chaetomiaceae</taxon>
        <taxon>Parachaetomium</taxon>
    </lineage>
</organism>